<evidence type="ECO:0000313" key="3">
    <source>
        <dbReference type="Proteomes" id="UP000041254"/>
    </source>
</evidence>
<proteinExistence type="predicted"/>
<gene>
    <name evidence="2" type="ORF">Vbra_13230</name>
</gene>
<dbReference type="Proteomes" id="UP000041254">
    <property type="component" value="Unassembled WGS sequence"/>
</dbReference>
<dbReference type="InParanoid" id="A0A0G4EU77"/>
<protein>
    <submittedName>
        <fullName evidence="2">Uncharacterized protein</fullName>
    </submittedName>
</protein>
<evidence type="ECO:0000313" key="2">
    <source>
        <dbReference type="EMBL" id="CEM01640.1"/>
    </source>
</evidence>
<organism evidence="2 3">
    <name type="scientific">Vitrella brassicaformis (strain CCMP3155)</name>
    <dbReference type="NCBI Taxonomy" id="1169540"/>
    <lineage>
        <taxon>Eukaryota</taxon>
        <taxon>Sar</taxon>
        <taxon>Alveolata</taxon>
        <taxon>Colpodellida</taxon>
        <taxon>Vitrellaceae</taxon>
        <taxon>Vitrella</taxon>
    </lineage>
</organism>
<evidence type="ECO:0000256" key="1">
    <source>
        <dbReference type="SAM" id="SignalP"/>
    </source>
</evidence>
<feature type="signal peptide" evidence="1">
    <location>
        <begin position="1"/>
        <end position="22"/>
    </location>
</feature>
<feature type="chain" id="PRO_5005188162" evidence="1">
    <location>
        <begin position="23"/>
        <end position="174"/>
    </location>
</feature>
<keyword evidence="3" id="KW-1185">Reference proteome</keyword>
<keyword evidence="1" id="KW-0732">Signal</keyword>
<dbReference type="AlphaFoldDB" id="A0A0G4EU77"/>
<dbReference type="VEuPathDB" id="CryptoDB:Vbra_13230"/>
<dbReference type="EMBL" id="CDMY01000307">
    <property type="protein sequence ID" value="CEM01640.1"/>
    <property type="molecule type" value="Genomic_DNA"/>
</dbReference>
<reference evidence="2 3" key="1">
    <citation type="submission" date="2014-11" db="EMBL/GenBank/DDBJ databases">
        <authorList>
            <person name="Zhu J."/>
            <person name="Qi W."/>
            <person name="Song R."/>
        </authorList>
    </citation>
    <scope>NUCLEOTIDE SEQUENCE [LARGE SCALE GENOMIC DNA]</scope>
</reference>
<name>A0A0G4EU77_VITBC</name>
<sequence>MAALLFLLVASALLLAPPSAAGADVTAAPEVADSSSPDLAGALGEQLESFLNRMEKKIGNVSPMVTDDGKTPAEKIKAALKHIEAVKTTAAAATAPKKADEPHKPIVEEAELTVIITMIEQLIKEIESFLNALFLKAERGEREGLEGLESLGVLFYTLLTYLEPFLVTLADIFL</sequence>
<accession>A0A0G4EU77</accession>